<sequence length="150" mass="17477">MDEEEIWKNVLVAKYGAGVLRKARLDQSLFGNGCSPWWNDLCRLDSGIGWFEQVAVKKMGCADPIMSYGILVGCGGNKKIRKSLSIVWMDFVWVLWRVRNDRVFNNVDGSVEDVIERIQRISWQWYLHKTTMGSSLLYEWIWDPGDCMHR</sequence>
<dbReference type="EMBL" id="DF974247">
    <property type="protein sequence ID" value="GAU46741.1"/>
    <property type="molecule type" value="Genomic_DNA"/>
</dbReference>
<proteinExistence type="predicted"/>
<evidence type="ECO:0008006" key="3">
    <source>
        <dbReference type="Google" id="ProtNLM"/>
    </source>
</evidence>
<accession>A0A2Z6NRN0</accession>
<reference evidence="2" key="1">
    <citation type="journal article" date="2017" name="Front. Plant Sci.">
        <title>Climate Clever Clovers: New Paradigm to Reduce the Environmental Footprint of Ruminants by Breeding Low Methanogenic Forages Utilizing Haplotype Variation.</title>
        <authorList>
            <person name="Kaur P."/>
            <person name="Appels R."/>
            <person name="Bayer P.E."/>
            <person name="Keeble-Gagnere G."/>
            <person name="Wang J."/>
            <person name="Hirakawa H."/>
            <person name="Shirasawa K."/>
            <person name="Vercoe P."/>
            <person name="Stefanova K."/>
            <person name="Durmic Z."/>
            <person name="Nichols P."/>
            <person name="Revell C."/>
            <person name="Isobe S.N."/>
            <person name="Edwards D."/>
            <person name="Erskine W."/>
        </authorList>
    </citation>
    <scope>NUCLEOTIDE SEQUENCE [LARGE SCALE GENOMIC DNA]</scope>
    <source>
        <strain evidence="2">cv. Daliak</strain>
    </source>
</reference>
<gene>
    <name evidence="1" type="ORF">TSUD_286010</name>
</gene>
<keyword evidence="2" id="KW-1185">Reference proteome</keyword>
<dbReference type="Proteomes" id="UP000242715">
    <property type="component" value="Unassembled WGS sequence"/>
</dbReference>
<organism evidence="1 2">
    <name type="scientific">Trifolium subterraneum</name>
    <name type="common">Subterranean clover</name>
    <dbReference type="NCBI Taxonomy" id="3900"/>
    <lineage>
        <taxon>Eukaryota</taxon>
        <taxon>Viridiplantae</taxon>
        <taxon>Streptophyta</taxon>
        <taxon>Embryophyta</taxon>
        <taxon>Tracheophyta</taxon>
        <taxon>Spermatophyta</taxon>
        <taxon>Magnoliopsida</taxon>
        <taxon>eudicotyledons</taxon>
        <taxon>Gunneridae</taxon>
        <taxon>Pentapetalae</taxon>
        <taxon>rosids</taxon>
        <taxon>fabids</taxon>
        <taxon>Fabales</taxon>
        <taxon>Fabaceae</taxon>
        <taxon>Papilionoideae</taxon>
        <taxon>50 kb inversion clade</taxon>
        <taxon>NPAAA clade</taxon>
        <taxon>Hologalegina</taxon>
        <taxon>IRL clade</taxon>
        <taxon>Trifolieae</taxon>
        <taxon>Trifolium</taxon>
    </lineage>
</organism>
<name>A0A2Z6NRN0_TRISU</name>
<dbReference type="OrthoDB" id="696485at2759"/>
<evidence type="ECO:0000313" key="2">
    <source>
        <dbReference type="Proteomes" id="UP000242715"/>
    </source>
</evidence>
<evidence type="ECO:0000313" key="1">
    <source>
        <dbReference type="EMBL" id="GAU46741.1"/>
    </source>
</evidence>
<dbReference type="AlphaFoldDB" id="A0A2Z6NRN0"/>
<protein>
    <recommendedName>
        <fullName evidence="3">Reverse transcriptase zinc-binding domain-containing protein</fullName>
    </recommendedName>
</protein>